<feature type="compositionally biased region" description="Low complexity" evidence="1">
    <location>
        <begin position="43"/>
        <end position="52"/>
    </location>
</feature>
<reference evidence="2" key="1">
    <citation type="submission" date="2003-09" db="EMBL/GenBank/DDBJ databases">
        <title>Hyacinthus orientalis sensory transduction histidine kinase like protein mRNA, expressing during regeneration of floral buds in vitro.</title>
        <authorList>
            <person name="Fan J.H."/>
            <person name="Ma Y."/>
            <person name="Zhang X.S."/>
        </authorList>
    </citation>
    <scope>NUCLEOTIDE SEQUENCE</scope>
    <source>
        <tissue evidence="2">Regenerated floral bud</tissue>
    </source>
</reference>
<feature type="non-terminal residue" evidence="2">
    <location>
        <position position="1"/>
    </location>
</feature>
<proteinExistence type="evidence at transcript level"/>
<evidence type="ECO:0000256" key="1">
    <source>
        <dbReference type="SAM" id="MobiDB-lite"/>
    </source>
</evidence>
<feature type="compositionally biased region" description="Basic and acidic residues" evidence="1">
    <location>
        <begin position="17"/>
        <end position="42"/>
    </location>
</feature>
<dbReference type="EMBL" id="AY389754">
    <property type="protein sequence ID" value="AAS21006.1"/>
    <property type="molecule type" value="mRNA"/>
</dbReference>
<keyword evidence="2" id="KW-0418">Kinase</keyword>
<feature type="non-terminal residue" evidence="2">
    <location>
        <position position="155"/>
    </location>
</feature>
<feature type="compositionally biased region" description="Polar residues" evidence="1">
    <location>
        <begin position="82"/>
        <end position="91"/>
    </location>
</feature>
<dbReference type="GO" id="GO:0016301">
    <property type="term" value="F:kinase activity"/>
    <property type="evidence" value="ECO:0007669"/>
    <property type="project" value="UniProtKB-KW"/>
</dbReference>
<name>Q5YJM8_HYAOR</name>
<organism evidence="2">
    <name type="scientific">Hyacinthus orientalis</name>
    <name type="common">Common hyacinth</name>
    <dbReference type="NCBI Taxonomy" id="82025"/>
    <lineage>
        <taxon>Eukaryota</taxon>
        <taxon>Viridiplantae</taxon>
        <taxon>Streptophyta</taxon>
        <taxon>Embryophyta</taxon>
        <taxon>Tracheophyta</taxon>
        <taxon>Spermatophyta</taxon>
        <taxon>Magnoliopsida</taxon>
        <taxon>Liliopsida</taxon>
        <taxon>Asparagales</taxon>
        <taxon>Hyacinthaceae</taxon>
        <taxon>Hyacinthoideae</taxon>
        <taxon>Hyacintheae</taxon>
        <taxon>Hyacinthus</taxon>
    </lineage>
</organism>
<evidence type="ECO:0000313" key="2">
    <source>
        <dbReference type="EMBL" id="AAS21006.1"/>
    </source>
</evidence>
<dbReference type="AlphaFoldDB" id="Q5YJM8"/>
<accession>Q5YJM8</accession>
<keyword evidence="2" id="KW-0808">Transferase</keyword>
<feature type="region of interest" description="Disordered" evidence="1">
    <location>
        <begin position="1"/>
        <end position="114"/>
    </location>
</feature>
<sequence length="155" mass="16773">KPLPGQKKIRLGLRPLPRQEEERKKAEEAEKAAAAARARESALELLKQTKLLGGKEEKEEETEVAASSSNGVGRGLVEVTNADYSNSTDTSAAAEGSQGSQKEETKNEAGDAAPGAWISTIGSAVNQLTIERSNVWMREFTAAKINLNYLELEFK</sequence>
<protein>
    <submittedName>
        <fullName evidence="2">Sensory transduction histidine kinase</fullName>
    </submittedName>
</protein>